<dbReference type="InterPro" id="IPR002815">
    <property type="entry name" value="Spo11/TopoVI_A"/>
</dbReference>
<name>A0A8H3DV74_9AGAM</name>
<sequence length="972" mass="109469">MAEHSDLDMEVPAKETLFEKYLHPDDEMNWEPHPGSENSPGPSIGLEQIPDHLPNSPNYHSHETRLTQSPSVALMDEMLQLYPRRRIPHLINRMFNTYSGSSSNDVFWGNTTASLPASPAYAFHPESPNNRIIGHGSPSSSALNTRFIAPSQLLNPDVVPPIDPPIYPAYETGPVKTPQPVSPWYHPSPPEPIKAYSTPASHSPPSSSSHLGHAGPSQPYQVPAQTGEMEVEEEQGATNTDDKAEQGDDDQAGYSDDEIDPTEEDEQMLQDVVNVLFRNGEVPDMASIRDKKEEISRLETLLDFHIRRLSLCMTEYPAMLYRTTKFSWDKGPVLSKTQRTERGVFHMSMTVVVICVIHHLLVYGEVVCVRGVWYRSKKQFIEGGVEYEDHANDNQLTKRRKSKEYYGFFLMILKELCLTTVVDRDRYNVDAETKGYFYGDMRIFAKFPEGEQMIQGNSVMYTPIPPCSTMLRVEFGRGIKRVVGFESVGPLSRGQTRKSLLKQGSIIIVSKGHCDRNILRLLNLITTYKEEIDITIPTLWLGDGNTAAYWIFCSVKRGNKATIFQNSKLVAIDAIFVGPYSSDVSKANPRDQIKMDAGEVARLESFIKDPSVPQEMVPIAKKLLQLGKTIESDNLQSETLIKIIIKRGDSLAKSPPALAKVEDLYMLPAFTRENADSIPLLDFRELPPAPGQPGGDLCYQFEVDGQCFSHRLLWTHADQTTTVASAKRNGSRLLPVQYAEKLFQRHDKIIKLLVIMYENYQAASERSPNKDFKQGFFINLNALRKFARSFLPTHILANGTVPARVLAKAHWLAYHMLTVSYAGPIKYTMQREVCLACGEDCNTKSLAGQDGSHFVANRFCARTVAKIRPENAPEVDQPNTDPHWCPINPCRGKPPHESQDAFDQHWLTHRVICTHCHKDFESKKELAGHMATCKERVRRVKFRQDNGIGKSRCPACGNKQVNRTAHYSIAQL</sequence>
<dbReference type="Proteomes" id="UP000663827">
    <property type="component" value="Unassembled WGS sequence"/>
</dbReference>
<evidence type="ECO:0000256" key="1">
    <source>
        <dbReference type="SAM" id="MobiDB-lite"/>
    </source>
</evidence>
<protein>
    <recommendedName>
        <fullName evidence="2">Topoisomerase 6 subunit A/Spo11 TOPRIM domain-containing protein</fullName>
    </recommendedName>
</protein>
<feature type="compositionally biased region" description="Low complexity" evidence="1">
    <location>
        <begin position="197"/>
        <end position="217"/>
    </location>
</feature>
<comment type="caution">
    <text evidence="3">The sequence shown here is derived from an EMBL/GenBank/DDBJ whole genome shotgun (WGS) entry which is preliminary data.</text>
</comment>
<feature type="domain" description="Topoisomerase 6 subunit A/Spo11 TOPRIM" evidence="2">
    <location>
        <begin position="500"/>
        <end position="637"/>
    </location>
</feature>
<dbReference type="PANTHER" id="PTHR10848:SF0">
    <property type="entry name" value="MEIOTIC RECOMBINATION PROTEIN SPO11"/>
    <property type="match status" value="1"/>
</dbReference>
<dbReference type="Pfam" id="PF21180">
    <property type="entry name" value="TOP6A-Spo11_Toprim"/>
    <property type="match status" value="1"/>
</dbReference>
<dbReference type="GO" id="GO:0003677">
    <property type="term" value="F:DNA binding"/>
    <property type="evidence" value="ECO:0007669"/>
    <property type="project" value="InterPro"/>
</dbReference>
<dbReference type="SUPFAM" id="SSF56726">
    <property type="entry name" value="DNA topoisomerase IV, alpha subunit"/>
    <property type="match status" value="1"/>
</dbReference>
<accession>A0A8H3DV74</accession>
<evidence type="ECO:0000259" key="2">
    <source>
        <dbReference type="Pfam" id="PF21180"/>
    </source>
</evidence>
<gene>
    <name evidence="3" type="ORF">RDB_LOCUS38821</name>
</gene>
<feature type="region of interest" description="Disordered" evidence="1">
    <location>
        <begin position="23"/>
        <end position="68"/>
    </location>
</feature>
<dbReference type="GO" id="GO:0003918">
    <property type="term" value="F:DNA topoisomerase type II (double strand cut, ATP-hydrolyzing) activity"/>
    <property type="evidence" value="ECO:0007669"/>
    <property type="project" value="InterPro"/>
</dbReference>
<dbReference type="AlphaFoldDB" id="A0A8H3DV74"/>
<dbReference type="InterPro" id="IPR034136">
    <property type="entry name" value="TOPRIM_Topo6A/Spo11"/>
</dbReference>
<dbReference type="InterPro" id="IPR036078">
    <property type="entry name" value="Spo11/TopoVI_A_sf"/>
</dbReference>
<feature type="compositionally biased region" description="Acidic residues" evidence="1">
    <location>
        <begin position="247"/>
        <end position="264"/>
    </location>
</feature>
<feature type="region of interest" description="Disordered" evidence="1">
    <location>
        <begin position="170"/>
        <end position="264"/>
    </location>
</feature>
<evidence type="ECO:0000313" key="4">
    <source>
        <dbReference type="Proteomes" id="UP000663827"/>
    </source>
</evidence>
<organism evidence="3 4">
    <name type="scientific">Rhizoctonia solani</name>
    <dbReference type="NCBI Taxonomy" id="456999"/>
    <lineage>
        <taxon>Eukaryota</taxon>
        <taxon>Fungi</taxon>
        <taxon>Dikarya</taxon>
        <taxon>Basidiomycota</taxon>
        <taxon>Agaricomycotina</taxon>
        <taxon>Agaricomycetes</taxon>
        <taxon>Cantharellales</taxon>
        <taxon>Ceratobasidiaceae</taxon>
        <taxon>Rhizoctonia</taxon>
    </lineage>
</organism>
<reference evidence="3" key="1">
    <citation type="submission" date="2021-01" db="EMBL/GenBank/DDBJ databases">
        <authorList>
            <person name="Kaushik A."/>
        </authorList>
    </citation>
    <scope>NUCLEOTIDE SEQUENCE</scope>
    <source>
        <strain evidence="3">AG5</strain>
    </source>
</reference>
<dbReference type="EMBL" id="CAJNJQ010000765">
    <property type="protein sequence ID" value="CAE7098632.1"/>
    <property type="molecule type" value="Genomic_DNA"/>
</dbReference>
<proteinExistence type="predicted"/>
<dbReference type="Gene3D" id="3.40.1360.10">
    <property type="match status" value="1"/>
</dbReference>
<evidence type="ECO:0000313" key="3">
    <source>
        <dbReference type="EMBL" id="CAE7098632.1"/>
    </source>
</evidence>
<dbReference type="PANTHER" id="PTHR10848">
    <property type="entry name" value="MEIOTIC RECOMBINATION PROTEIN SPO11"/>
    <property type="match status" value="1"/>
</dbReference>
<dbReference type="GO" id="GO:0005694">
    <property type="term" value="C:chromosome"/>
    <property type="evidence" value="ECO:0007669"/>
    <property type="project" value="InterPro"/>
</dbReference>